<gene>
    <name evidence="1" type="ORF">EYF80_043288</name>
</gene>
<keyword evidence="2" id="KW-1185">Reference proteome</keyword>
<name>A0A4Z2G110_9TELE</name>
<organism evidence="1 2">
    <name type="scientific">Liparis tanakae</name>
    <name type="common">Tanaka's snailfish</name>
    <dbReference type="NCBI Taxonomy" id="230148"/>
    <lineage>
        <taxon>Eukaryota</taxon>
        <taxon>Metazoa</taxon>
        <taxon>Chordata</taxon>
        <taxon>Craniata</taxon>
        <taxon>Vertebrata</taxon>
        <taxon>Euteleostomi</taxon>
        <taxon>Actinopterygii</taxon>
        <taxon>Neopterygii</taxon>
        <taxon>Teleostei</taxon>
        <taxon>Neoteleostei</taxon>
        <taxon>Acanthomorphata</taxon>
        <taxon>Eupercaria</taxon>
        <taxon>Perciformes</taxon>
        <taxon>Cottioidei</taxon>
        <taxon>Cottales</taxon>
        <taxon>Liparidae</taxon>
        <taxon>Liparis</taxon>
    </lineage>
</organism>
<dbReference type="AlphaFoldDB" id="A0A4Z2G110"/>
<evidence type="ECO:0000313" key="2">
    <source>
        <dbReference type="Proteomes" id="UP000314294"/>
    </source>
</evidence>
<sequence>MLSWLCSSISLITCGFRPPYSWLQCCRLFLRHRWVLSLSLLTPNQSAVPLGRGRILRAPGGVPGLGHTFGGQGGPRSCKCSIASILSPLTPPTRSAQRYN</sequence>
<accession>A0A4Z2G110</accession>
<dbReference type="Proteomes" id="UP000314294">
    <property type="component" value="Unassembled WGS sequence"/>
</dbReference>
<proteinExistence type="predicted"/>
<dbReference type="EMBL" id="SRLO01000785">
    <property type="protein sequence ID" value="TNN46524.1"/>
    <property type="molecule type" value="Genomic_DNA"/>
</dbReference>
<comment type="caution">
    <text evidence="1">The sequence shown here is derived from an EMBL/GenBank/DDBJ whole genome shotgun (WGS) entry which is preliminary data.</text>
</comment>
<reference evidence="1 2" key="1">
    <citation type="submission" date="2019-03" db="EMBL/GenBank/DDBJ databases">
        <title>First draft genome of Liparis tanakae, snailfish: a comprehensive survey of snailfish specific genes.</title>
        <authorList>
            <person name="Kim W."/>
            <person name="Song I."/>
            <person name="Jeong J.-H."/>
            <person name="Kim D."/>
            <person name="Kim S."/>
            <person name="Ryu S."/>
            <person name="Song J.Y."/>
            <person name="Lee S.K."/>
        </authorList>
    </citation>
    <scope>NUCLEOTIDE SEQUENCE [LARGE SCALE GENOMIC DNA]</scope>
    <source>
        <tissue evidence="1">Muscle</tissue>
    </source>
</reference>
<protein>
    <submittedName>
        <fullName evidence="1">Uncharacterized protein</fullName>
    </submittedName>
</protein>
<evidence type="ECO:0000313" key="1">
    <source>
        <dbReference type="EMBL" id="TNN46524.1"/>
    </source>
</evidence>